<dbReference type="Gene3D" id="2.60.200.30">
    <property type="entry name" value="Probable inorganic polyphosphate/atp-NAD kinase, domain 2"/>
    <property type="match status" value="1"/>
</dbReference>
<dbReference type="InterPro" id="IPR016064">
    <property type="entry name" value="NAD/diacylglycerol_kinase_sf"/>
</dbReference>
<dbReference type="AlphaFoldDB" id="F9EK48"/>
<dbReference type="SUPFAM" id="SSF111331">
    <property type="entry name" value="NAD kinase/diacylglycerol kinase-like"/>
    <property type="match status" value="1"/>
</dbReference>
<dbReference type="PANTHER" id="PTHR20275">
    <property type="entry name" value="NAD KINASE"/>
    <property type="match status" value="1"/>
</dbReference>
<evidence type="ECO:0000313" key="2">
    <source>
        <dbReference type="Proteomes" id="UP000005392"/>
    </source>
</evidence>
<sequence>MKFFLTKDSIKRNIISSEIYVNDKFLGKFKGDGVIIATPTGSTAYSLSAGGPIITPELKLFLITPIAPHNLNTRPIILSGDVKIVLTISKPSEVGFINIDGNTHHKIKVEDKVEICYSTETLKIVIPEARNYYDVLREKLKWGENLC</sequence>
<dbReference type="PATRIC" id="fig|997347.4.peg.280"/>
<dbReference type="Proteomes" id="UP000005392">
    <property type="component" value="Unassembled WGS sequence"/>
</dbReference>
<gene>
    <name evidence="1" type="primary">ppnK</name>
    <name evidence="1" type="ORF">HMPREF9094_0302</name>
</gene>
<reference evidence="1 2" key="1">
    <citation type="submission" date="2011-05" db="EMBL/GenBank/DDBJ databases">
        <authorList>
            <person name="Muzny D."/>
            <person name="Qin X."/>
            <person name="Deng J."/>
            <person name="Jiang H."/>
            <person name="Liu Y."/>
            <person name="Qu J."/>
            <person name="Song X.-Z."/>
            <person name="Zhang L."/>
            <person name="Thornton R."/>
            <person name="Coyle M."/>
            <person name="Francisco L."/>
            <person name="Jackson L."/>
            <person name="Javaid M."/>
            <person name="Korchina V."/>
            <person name="Kovar C."/>
            <person name="Mata R."/>
            <person name="Mathew T."/>
            <person name="Ngo R."/>
            <person name="Nguyen L."/>
            <person name="Nguyen N."/>
            <person name="Okwuonu G."/>
            <person name="Ongeri F."/>
            <person name="Pham C."/>
            <person name="Simmons D."/>
            <person name="Wilczek-Boney K."/>
            <person name="Hale W."/>
            <person name="Jakkamsetti A."/>
            <person name="Pham P."/>
            <person name="Ruth R."/>
            <person name="San Lucas F."/>
            <person name="Warren J."/>
            <person name="Zhang J."/>
            <person name="Zhao Z."/>
            <person name="Zhou C."/>
            <person name="Zhu D."/>
            <person name="Lee S."/>
            <person name="Bess C."/>
            <person name="Blankenburg K."/>
            <person name="Forbes L."/>
            <person name="Fu Q."/>
            <person name="Gubbala S."/>
            <person name="Hirani K."/>
            <person name="Jayaseelan J.C."/>
            <person name="Lara F."/>
            <person name="Munidasa M."/>
            <person name="Palculict T."/>
            <person name="Patil S."/>
            <person name="Pu L.-L."/>
            <person name="Saada N."/>
            <person name="Tang L."/>
            <person name="Weissenberger G."/>
            <person name="Zhu Y."/>
            <person name="Hemphill L."/>
            <person name="Shang Y."/>
            <person name="Youmans B."/>
            <person name="Ayvaz T."/>
            <person name="Ross M."/>
            <person name="Santibanez J."/>
            <person name="Aqrawi P."/>
            <person name="Gross S."/>
            <person name="Joshi V."/>
            <person name="Fowler G."/>
            <person name="Nazareth L."/>
            <person name="Reid J."/>
            <person name="Worley K."/>
            <person name="Petrosino J."/>
            <person name="Highlander S."/>
            <person name="Gibbs R."/>
        </authorList>
    </citation>
    <scope>NUCLEOTIDE SEQUENCE [LARGE SCALE GENOMIC DNA]</scope>
    <source>
        <strain evidence="1 2">ATCC 51191</strain>
    </source>
</reference>
<protein>
    <submittedName>
        <fullName evidence="1">NAD(+) kinase</fullName>
        <ecNumber evidence="1">2.7.1.23</ecNumber>
    </submittedName>
</protein>
<dbReference type="STRING" id="76859.RN98_09465"/>
<dbReference type="HOGENOM" id="CLU_008831_8_0_0"/>
<evidence type="ECO:0000313" key="1">
    <source>
        <dbReference type="EMBL" id="EGQ80665.1"/>
    </source>
</evidence>
<dbReference type="PANTHER" id="PTHR20275:SF0">
    <property type="entry name" value="NAD KINASE"/>
    <property type="match status" value="1"/>
</dbReference>
<dbReference type="GO" id="GO:0006741">
    <property type="term" value="P:NADP+ biosynthetic process"/>
    <property type="evidence" value="ECO:0007669"/>
    <property type="project" value="TreeGrafter"/>
</dbReference>
<dbReference type="GO" id="GO:0003951">
    <property type="term" value="F:NAD+ kinase activity"/>
    <property type="evidence" value="ECO:0007669"/>
    <property type="project" value="UniProtKB-EC"/>
</dbReference>
<proteinExistence type="predicted"/>
<dbReference type="InterPro" id="IPR017437">
    <property type="entry name" value="ATP-NAD_kinase_PpnK-typ_C"/>
</dbReference>
<keyword evidence="1" id="KW-0808">Transferase</keyword>
<name>F9EK48_9FUSO</name>
<dbReference type="GO" id="GO:0019674">
    <property type="term" value="P:NAD+ metabolic process"/>
    <property type="evidence" value="ECO:0007669"/>
    <property type="project" value="InterPro"/>
</dbReference>
<keyword evidence="1" id="KW-0418">Kinase</keyword>
<dbReference type="Pfam" id="PF20143">
    <property type="entry name" value="NAD_kinase_C"/>
    <property type="match status" value="1"/>
</dbReference>
<dbReference type="EC" id="2.7.1.23" evidence="1"/>
<accession>F9EK48</accession>
<comment type="caution">
    <text evidence="1">The sequence shown here is derived from an EMBL/GenBank/DDBJ whole genome shotgun (WGS) entry which is preliminary data.</text>
</comment>
<organism evidence="1 2">
    <name type="scientific">Fusobacterium animalis ATCC 51191</name>
    <dbReference type="NCBI Taxonomy" id="997347"/>
    <lineage>
        <taxon>Bacteria</taxon>
        <taxon>Fusobacteriati</taxon>
        <taxon>Fusobacteriota</taxon>
        <taxon>Fusobacteriia</taxon>
        <taxon>Fusobacteriales</taxon>
        <taxon>Fusobacteriaceae</taxon>
        <taxon>Fusobacterium</taxon>
    </lineage>
</organism>
<keyword evidence="2" id="KW-1185">Reference proteome</keyword>
<dbReference type="EMBL" id="AFQD01000053">
    <property type="protein sequence ID" value="EGQ80665.1"/>
    <property type="molecule type" value="Genomic_DNA"/>
</dbReference>